<dbReference type="Proteomes" id="UP000002279">
    <property type="component" value="Chromosome 2"/>
</dbReference>
<evidence type="ECO:0000313" key="3">
    <source>
        <dbReference type="Ensembl" id="ENSOANP00000050695.1"/>
    </source>
</evidence>
<sequence>MCTVPRGGGGCGGGCGGEGGVGGGCGWGSGSAARVTVARLKALGDELHERTAARRRRLGRGGRGRGVLPSLPSSLPSLPSLPSSLPSSPPGWAWLCAAAQVAVLAAWLLRRRNL</sequence>
<keyword evidence="2" id="KW-0812">Transmembrane</keyword>
<keyword evidence="2" id="KW-1133">Transmembrane helix</keyword>
<name>A0A6I8PDD6_ORNAN</name>
<feature type="region of interest" description="Disordered" evidence="1">
    <location>
        <begin position="51"/>
        <end position="86"/>
    </location>
</feature>
<dbReference type="GeneID" id="114809031"/>
<dbReference type="PANTHER" id="PTHR15056">
    <property type="entry name" value="ACTIVATOR OF APOPTOSIS HARAKIRI"/>
    <property type="match status" value="1"/>
</dbReference>
<reference evidence="3" key="2">
    <citation type="submission" date="2025-08" db="UniProtKB">
        <authorList>
            <consortium name="Ensembl"/>
        </authorList>
    </citation>
    <scope>IDENTIFICATION</scope>
    <source>
        <strain evidence="3">Glennie</strain>
    </source>
</reference>
<dbReference type="RefSeq" id="XP_028913431.1">
    <property type="nucleotide sequence ID" value="XM_029057598.1"/>
</dbReference>
<dbReference type="AlphaFoldDB" id="A0A6I8PDD6"/>
<dbReference type="CTD" id="8739"/>
<dbReference type="InParanoid" id="A0A6I8PDD6"/>
<evidence type="ECO:0000256" key="1">
    <source>
        <dbReference type="SAM" id="MobiDB-lite"/>
    </source>
</evidence>
<dbReference type="PANTHER" id="PTHR15056:SF0">
    <property type="entry name" value="ACTIVATOR OF APOPTOSIS HARAKIRI"/>
    <property type="match status" value="1"/>
</dbReference>
<feature type="compositionally biased region" description="Basic residues" evidence="1">
    <location>
        <begin position="53"/>
        <end position="63"/>
    </location>
</feature>
<organism evidence="3 4">
    <name type="scientific">Ornithorhynchus anatinus</name>
    <name type="common">Duckbill platypus</name>
    <dbReference type="NCBI Taxonomy" id="9258"/>
    <lineage>
        <taxon>Eukaryota</taxon>
        <taxon>Metazoa</taxon>
        <taxon>Chordata</taxon>
        <taxon>Craniata</taxon>
        <taxon>Vertebrata</taxon>
        <taxon>Euteleostomi</taxon>
        <taxon>Mammalia</taxon>
        <taxon>Monotremata</taxon>
        <taxon>Ornithorhynchidae</taxon>
        <taxon>Ornithorhynchus</taxon>
    </lineage>
</organism>
<feature type="compositionally biased region" description="Low complexity" evidence="1">
    <location>
        <begin position="66"/>
        <end position="86"/>
    </location>
</feature>
<dbReference type="KEGG" id="oaa:114809031"/>
<keyword evidence="4" id="KW-1185">Reference proteome</keyword>
<dbReference type="Ensembl" id="ENSOANT00000060014.1">
    <property type="protein sequence ID" value="ENSOANP00000050695.1"/>
    <property type="gene ID" value="ENSOANG00000044314.1"/>
</dbReference>
<feature type="transmembrane region" description="Helical" evidence="2">
    <location>
        <begin position="91"/>
        <end position="109"/>
    </location>
</feature>
<accession>A0A6I8PDD6</accession>
<gene>
    <name evidence="3" type="primary">HRK</name>
</gene>
<protein>
    <submittedName>
        <fullName evidence="3">Harakiri, BCL2 interacting protein</fullName>
    </submittedName>
</protein>
<evidence type="ECO:0000313" key="4">
    <source>
        <dbReference type="Proteomes" id="UP000002279"/>
    </source>
</evidence>
<evidence type="ECO:0000256" key="2">
    <source>
        <dbReference type="SAM" id="Phobius"/>
    </source>
</evidence>
<keyword evidence="2" id="KW-0472">Membrane</keyword>
<dbReference type="FunCoup" id="A0A6I8PDD6">
    <property type="interactions" value="165"/>
</dbReference>
<reference evidence="3 4" key="1">
    <citation type="journal article" date="2008" name="Nature">
        <title>Genome analysis of the platypus reveals unique signatures of evolution.</title>
        <authorList>
            <person name="Warren W.C."/>
            <person name="Hillier L.W."/>
            <person name="Marshall Graves J.A."/>
            <person name="Birney E."/>
            <person name="Ponting C.P."/>
            <person name="Grutzner F."/>
            <person name="Belov K."/>
            <person name="Miller W."/>
            <person name="Clarke L."/>
            <person name="Chinwalla A.T."/>
            <person name="Yang S.P."/>
            <person name="Heger A."/>
            <person name="Locke D.P."/>
            <person name="Miethke P."/>
            <person name="Waters P.D."/>
            <person name="Veyrunes F."/>
            <person name="Fulton L."/>
            <person name="Fulton B."/>
            <person name="Graves T."/>
            <person name="Wallis J."/>
            <person name="Puente X.S."/>
            <person name="Lopez-Otin C."/>
            <person name="Ordonez G.R."/>
            <person name="Eichler E.E."/>
            <person name="Chen L."/>
            <person name="Cheng Z."/>
            <person name="Deakin J.E."/>
            <person name="Alsop A."/>
            <person name="Thompson K."/>
            <person name="Kirby P."/>
            <person name="Papenfuss A.T."/>
            <person name="Wakefield M.J."/>
            <person name="Olender T."/>
            <person name="Lancet D."/>
            <person name="Huttley G.A."/>
            <person name="Smit A.F."/>
            <person name="Pask A."/>
            <person name="Temple-Smith P."/>
            <person name="Batzer M.A."/>
            <person name="Walker J.A."/>
            <person name="Konkel M.K."/>
            <person name="Harris R.S."/>
            <person name="Whittington C.M."/>
            <person name="Wong E.S."/>
            <person name="Gemmell N.J."/>
            <person name="Buschiazzo E."/>
            <person name="Vargas Jentzsch I.M."/>
            <person name="Merkel A."/>
            <person name="Schmitz J."/>
            <person name="Zemann A."/>
            <person name="Churakov G."/>
            <person name="Kriegs J.O."/>
            <person name="Brosius J."/>
            <person name="Murchison E.P."/>
            <person name="Sachidanandam R."/>
            <person name="Smith C."/>
            <person name="Hannon G.J."/>
            <person name="Tsend-Ayush E."/>
            <person name="McMillan D."/>
            <person name="Attenborough R."/>
            <person name="Rens W."/>
            <person name="Ferguson-Smith M."/>
            <person name="Lefevre C.M."/>
            <person name="Sharp J.A."/>
            <person name="Nicholas K.R."/>
            <person name="Ray D.A."/>
            <person name="Kube M."/>
            <person name="Reinhardt R."/>
            <person name="Pringle T.H."/>
            <person name="Taylor J."/>
            <person name="Jones R.C."/>
            <person name="Nixon B."/>
            <person name="Dacheux J.L."/>
            <person name="Niwa H."/>
            <person name="Sekita Y."/>
            <person name="Huang X."/>
            <person name="Stark A."/>
            <person name="Kheradpour P."/>
            <person name="Kellis M."/>
            <person name="Flicek P."/>
            <person name="Chen Y."/>
            <person name="Webber C."/>
            <person name="Hardison R."/>
            <person name="Nelson J."/>
            <person name="Hallsworth-Pepin K."/>
            <person name="Delehaunty K."/>
            <person name="Markovic C."/>
            <person name="Minx P."/>
            <person name="Feng Y."/>
            <person name="Kremitzki C."/>
            <person name="Mitreva M."/>
            <person name="Glasscock J."/>
            <person name="Wylie T."/>
            <person name="Wohldmann P."/>
            <person name="Thiru P."/>
            <person name="Nhan M.N."/>
            <person name="Pohl C.S."/>
            <person name="Smith S.M."/>
            <person name="Hou S."/>
            <person name="Nefedov M."/>
            <person name="de Jong P.J."/>
            <person name="Renfree M.B."/>
            <person name="Mardis E.R."/>
            <person name="Wilson R.K."/>
        </authorList>
    </citation>
    <scope>NUCLEOTIDE SEQUENCE [LARGE SCALE GENOMIC DNA]</scope>
    <source>
        <strain evidence="3 4">Glennie</strain>
    </source>
</reference>
<dbReference type="InterPro" id="IPR017249">
    <property type="entry name" value="Apoptosis_activator_harakiri"/>
</dbReference>
<dbReference type="Pfam" id="PF15196">
    <property type="entry name" value="Harakiri"/>
    <property type="match status" value="2"/>
</dbReference>
<dbReference type="Bgee" id="ENSOANG00000044314">
    <property type="expression patterns" value="Expressed in cerebellum"/>
</dbReference>
<reference evidence="3" key="3">
    <citation type="submission" date="2025-09" db="UniProtKB">
        <authorList>
            <consortium name="Ensembl"/>
        </authorList>
    </citation>
    <scope>IDENTIFICATION</scope>
    <source>
        <strain evidence="3">Glennie</strain>
    </source>
</reference>
<proteinExistence type="predicted"/>